<dbReference type="GO" id="GO:0032259">
    <property type="term" value="P:methylation"/>
    <property type="evidence" value="ECO:0007669"/>
    <property type="project" value="UniProtKB-KW"/>
</dbReference>
<dbReference type="EMBL" id="QROY01000013">
    <property type="protein sequence ID" value="RHL65905.1"/>
    <property type="molecule type" value="Genomic_DNA"/>
</dbReference>
<name>A0A415M8Z5_9FIRM</name>
<dbReference type="GO" id="GO:0008168">
    <property type="term" value="F:methyltransferase activity"/>
    <property type="evidence" value="ECO:0007669"/>
    <property type="project" value="UniProtKB-KW"/>
</dbReference>
<organism evidence="2 3">
    <name type="scientific">Lachnospira eligens</name>
    <dbReference type="NCBI Taxonomy" id="39485"/>
    <lineage>
        <taxon>Bacteria</taxon>
        <taxon>Bacillati</taxon>
        <taxon>Bacillota</taxon>
        <taxon>Clostridia</taxon>
        <taxon>Lachnospirales</taxon>
        <taxon>Lachnospiraceae</taxon>
        <taxon>Lachnospira</taxon>
    </lineage>
</organism>
<dbReference type="InterPro" id="IPR025714">
    <property type="entry name" value="Methyltranfer_dom"/>
</dbReference>
<reference evidence="2 3" key="1">
    <citation type="submission" date="2018-08" db="EMBL/GenBank/DDBJ databases">
        <title>A genome reference for cultivated species of the human gut microbiota.</title>
        <authorList>
            <person name="Zou Y."/>
            <person name="Xue W."/>
            <person name="Luo G."/>
        </authorList>
    </citation>
    <scope>NUCLEOTIDE SEQUENCE [LARGE SCALE GENOMIC DNA]</scope>
    <source>
        <strain evidence="2 3">AF36-7BH</strain>
    </source>
</reference>
<keyword evidence="2" id="KW-0489">Methyltransferase</keyword>
<keyword evidence="2" id="KW-0808">Transferase</keyword>
<sequence>MRIKGDGSIMNKAYERETEMWNQVFKECTPVDLRNLDLQVETMFDEALKLFAQKTTNVLDFGCGTGDISFQYLQYQPTHKVLGIDASKTGIEFATETARLSDYKTATFLEGTDHTVKQLEENSFDGVILSNVLDVMPKDVSKEVVEDLERVLKPGGYWFIKMNPYYSKEELESFGYENMGNNIYEENHIMRLRQATTNYWKERFARFGKEIIYLEFEYPWQEGMNRLFVYQS</sequence>
<evidence type="ECO:0000313" key="3">
    <source>
        <dbReference type="Proteomes" id="UP000285201"/>
    </source>
</evidence>
<gene>
    <name evidence="2" type="ORF">DW007_12645</name>
</gene>
<dbReference type="AlphaFoldDB" id="A0A415M8Z5"/>
<dbReference type="Gene3D" id="3.40.50.150">
    <property type="entry name" value="Vaccinia Virus protein VP39"/>
    <property type="match status" value="1"/>
</dbReference>
<protein>
    <submittedName>
        <fullName evidence="2">Class I SAM-dependent methyltransferase</fullName>
    </submittedName>
</protein>
<dbReference type="PANTHER" id="PTHR43861">
    <property type="entry name" value="TRANS-ACONITATE 2-METHYLTRANSFERASE-RELATED"/>
    <property type="match status" value="1"/>
</dbReference>
<evidence type="ECO:0000313" key="2">
    <source>
        <dbReference type="EMBL" id="RHL65905.1"/>
    </source>
</evidence>
<proteinExistence type="predicted"/>
<comment type="caution">
    <text evidence="2">The sequence shown here is derived from an EMBL/GenBank/DDBJ whole genome shotgun (WGS) entry which is preliminary data.</text>
</comment>
<dbReference type="SUPFAM" id="SSF53335">
    <property type="entry name" value="S-adenosyl-L-methionine-dependent methyltransferases"/>
    <property type="match status" value="1"/>
</dbReference>
<accession>A0A415M8Z5</accession>
<dbReference type="CDD" id="cd02440">
    <property type="entry name" value="AdoMet_MTases"/>
    <property type="match status" value="1"/>
</dbReference>
<feature type="domain" description="Methyltransferase" evidence="1">
    <location>
        <begin position="54"/>
        <end position="161"/>
    </location>
</feature>
<dbReference type="InterPro" id="IPR029063">
    <property type="entry name" value="SAM-dependent_MTases_sf"/>
</dbReference>
<evidence type="ECO:0000259" key="1">
    <source>
        <dbReference type="Pfam" id="PF13847"/>
    </source>
</evidence>
<dbReference type="Pfam" id="PF13847">
    <property type="entry name" value="Methyltransf_31"/>
    <property type="match status" value="1"/>
</dbReference>
<dbReference type="Proteomes" id="UP000285201">
    <property type="component" value="Unassembled WGS sequence"/>
</dbReference>